<gene>
    <name evidence="2" type="ORF">PAAG_11331</name>
</gene>
<accession>A0A0A2V743</accession>
<keyword evidence="3" id="KW-1185">Reference proteome</keyword>
<evidence type="ECO:0000313" key="2">
    <source>
        <dbReference type="EMBL" id="KGQ01940.1"/>
    </source>
</evidence>
<feature type="compositionally biased region" description="Polar residues" evidence="1">
    <location>
        <begin position="141"/>
        <end position="150"/>
    </location>
</feature>
<feature type="compositionally biased region" description="Basic and acidic residues" evidence="1">
    <location>
        <begin position="184"/>
        <end position="194"/>
    </location>
</feature>
<dbReference type="HOGENOM" id="CLU_1116041_0_0_1"/>
<dbReference type="AlphaFoldDB" id="A0A0A2V743"/>
<dbReference type="OrthoDB" id="5416097at2759"/>
<dbReference type="KEGG" id="pbl:PAAG_11331"/>
<feature type="compositionally biased region" description="Polar residues" evidence="1">
    <location>
        <begin position="172"/>
        <end position="183"/>
    </location>
</feature>
<organism evidence="2 3">
    <name type="scientific">Paracoccidioides lutzii (strain ATCC MYA-826 / Pb01)</name>
    <name type="common">Paracoccidioides brasiliensis</name>
    <dbReference type="NCBI Taxonomy" id="502779"/>
    <lineage>
        <taxon>Eukaryota</taxon>
        <taxon>Fungi</taxon>
        <taxon>Dikarya</taxon>
        <taxon>Ascomycota</taxon>
        <taxon>Pezizomycotina</taxon>
        <taxon>Eurotiomycetes</taxon>
        <taxon>Eurotiomycetidae</taxon>
        <taxon>Onygenales</taxon>
        <taxon>Ajellomycetaceae</taxon>
        <taxon>Paracoccidioides</taxon>
    </lineage>
</organism>
<dbReference type="RefSeq" id="XP_015703421.1">
    <property type="nucleotide sequence ID" value="XM_015846999.1"/>
</dbReference>
<protein>
    <recommendedName>
        <fullName evidence="4">HNH nuclease domain-containing protein</fullName>
    </recommendedName>
</protein>
<evidence type="ECO:0000313" key="3">
    <source>
        <dbReference type="Proteomes" id="UP000002059"/>
    </source>
</evidence>
<dbReference type="VEuPathDB" id="FungiDB:PAAG_11331"/>
<dbReference type="Proteomes" id="UP000002059">
    <property type="component" value="Partially assembled WGS sequence"/>
</dbReference>
<evidence type="ECO:0008006" key="4">
    <source>
        <dbReference type="Google" id="ProtNLM"/>
    </source>
</evidence>
<dbReference type="EMBL" id="KN293994">
    <property type="protein sequence ID" value="KGQ01940.1"/>
    <property type="molecule type" value="Genomic_DNA"/>
</dbReference>
<feature type="region of interest" description="Disordered" evidence="1">
    <location>
        <begin position="141"/>
        <end position="194"/>
    </location>
</feature>
<sequence length="249" mass="28400">MLKYRRNSPETTASEDLMNEGWKNIGTKIEDMDEKKTTQAHCLHVMEKSDNSQFGPVLRVLERLELLEELQEPLDVRSLRWVRMSVWNAPLESSYIEMTAPFFTADRVSGVSSSLCPLIPSQTTPRIRLNLPQRSFQLHQLAASDNTSQASRKRKRDSTQIRSEIYHREQNQPENKSPTVASDTNHRSDLKRPSEVLCQSRDACRCIVTKCAGPIDVAHVVPVSLDNKDKREHFFTFMGPTNPKAAKPP</sequence>
<dbReference type="GeneID" id="9099931"/>
<name>A0A0A2V743_PARBA</name>
<evidence type="ECO:0000256" key="1">
    <source>
        <dbReference type="SAM" id="MobiDB-lite"/>
    </source>
</evidence>
<reference evidence="2 3" key="1">
    <citation type="journal article" date="2011" name="PLoS Genet.">
        <title>Comparative genomic analysis of human fungal pathogens causing paracoccidioidomycosis.</title>
        <authorList>
            <person name="Desjardins C.A."/>
            <person name="Champion M.D."/>
            <person name="Holder J.W."/>
            <person name="Muszewska A."/>
            <person name="Goldberg J."/>
            <person name="Bailao A.M."/>
            <person name="Brigido M.M."/>
            <person name="Ferreira M.E."/>
            <person name="Garcia A.M."/>
            <person name="Grynberg M."/>
            <person name="Gujja S."/>
            <person name="Heiman D.I."/>
            <person name="Henn M.R."/>
            <person name="Kodira C.D."/>
            <person name="Leon-Narvaez H."/>
            <person name="Longo L.V."/>
            <person name="Ma L.J."/>
            <person name="Malavazi I."/>
            <person name="Matsuo A.L."/>
            <person name="Morais F.V."/>
            <person name="Pereira M."/>
            <person name="Rodriguez-Brito S."/>
            <person name="Sakthikumar S."/>
            <person name="Salem-Izacc S.M."/>
            <person name="Sykes S.M."/>
            <person name="Teixeira M.M."/>
            <person name="Vallejo M.C."/>
            <person name="Walter M.E."/>
            <person name="Yandava C."/>
            <person name="Young S."/>
            <person name="Zeng Q."/>
            <person name="Zucker J."/>
            <person name="Felipe M.S."/>
            <person name="Goldman G.H."/>
            <person name="Haas B.J."/>
            <person name="McEwen J.G."/>
            <person name="Nino-Vega G."/>
            <person name="Puccia R."/>
            <person name="San-Blas G."/>
            <person name="Soares C.M."/>
            <person name="Birren B.W."/>
            <person name="Cuomo C.A."/>
        </authorList>
    </citation>
    <scope>NUCLEOTIDE SEQUENCE [LARGE SCALE GENOMIC DNA]</scope>
    <source>
        <strain evidence="3">ATCC MYA-826 / Pb01</strain>
    </source>
</reference>
<proteinExistence type="predicted"/>